<protein>
    <submittedName>
        <fullName evidence="1">Uncharacterized protein</fullName>
    </submittedName>
</protein>
<dbReference type="AlphaFoldDB" id="A0A4Y7SR74"/>
<dbReference type="OrthoDB" id="3270336at2759"/>
<name>A0A4Y7SR74_COPMI</name>
<evidence type="ECO:0000313" key="1">
    <source>
        <dbReference type="EMBL" id="TEB24363.1"/>
    </source>
</evidence>
<evidence type="ECO:0000313" key="2">
    <source>
        <dbReference type="Proteomes" id="UP000298030"/>
    </source>
</evidence>
<accession>A0A4Y7SR74</accession>
<gene>
    <name evidence="1" type="ORF">FA13DRAFT_1638791</name>
</gene>
<comment type="caution">
    <text evidence="1">The sequence shown here is derived from an EMBL/GenBank/DDBJ whole genome shotgun (WGS) entry which is preliminary data.</text>
</comment>
<dbReference type="STRING" id="71717.A0A4Y7SR74"/>
<sequence>MGISQNINGELYYSPNALAIAPLDFNVSPSQNPFLRENERDPRITYPDLLSPRWWSMPFGWTSFIPTKLWLRGGAGSVLMELATRPQIQEFTSEDGEVHGYGISPSCTWQSLEQTVYAAVVALKNKFHIPCILPALPHTFGYLNKYTSRSALECKITVSREWFFVWLGALGYLLAWIHNPSDSAVRIHSSYPEWREVLEAVGISSSWIDDVFHSPVCKYLIGNQRAGCIVNVLRPTPGQPSIKWFVAHGIPVWYRWGAGEIERAEEDEEFRTMAPPPGMRMHHVERRIRSRWNLLKMCSQPRPTLHGSRSGWRFFERRAEINVRLLAKETAKSKATRENRSREPPTSSARVFVWERSDDPSMLYERVPVVARFRAETLGTYGIAQKRYDAISNEWDCCDEFGQAGEDEDSDGWDEAEAGEVLSDEKAAKLTVEVSGPIATDAPSLVELDDRPGEMVDQTMNSALASALQDHLHIHCGFCPPIPGTLTMASSTQFTRQSQRLVFEMGNIALERRPDHGDDYLKSPMFCALHTFFHSIANRLDPAGGTWDIVDACPQFVGVSNRHRGINVVQVPSPRDSDADIKECFRSGSHHYYLISSHTGERWTVAALSASAALLTCRLPQEYTAYDIAYYFAQRGIPFRIFYPHKILVPRHPHIPIQHVIPARPHTHTFTKADYEAYIRMRTMLLGQSHMQGALKRGGIVWRLAIGTLGLNGVVQRPSLYNEFQEINMSREALVEDVLTETELDLLCGSYECFFPNGKDRALKSWWPLVRLFEKEECGYNPGFWSEANETWYARRLQQIEEGKATPHTYTEWKSLLHGSKQTRSFLAYLEKRSQDVLHV</sequence>
<reference evidence="1 2" key="1">
    <citation type="journal article" date="2019" name="Nat. Ecol. Evol.">
        <title>Megaphylogeny resolves global patterns of mushroom evolution.</title>
        <authorList>
            <person name="Varga T."/>
            <person name="Krizsan K."/>
            <person name="Foldi C."/>
            <person name="Dima B."/>
            <person name="Sanchez-Garcia M."/>
            <person name="Sanchez-Ramirez S."/>
            <person name="Szollosi G.J."/>
            <person name="Szarkandi J.G."/>
            <person name="Papp V."/>
            <person name="Albert L."/>
            <person name="Andreopoulos W."/>
            <person name="Angelini C."/>
            <person name="Antonin V."/>
            <person name="Barry K.W."/>
            <person name="Bougher N.L."/>
            <person name="Buchanan P."/>
            <person name="Buyck B."/>
            <person name="Bense V."/>
            <person name="Catcheside P."/>
            <person name="Chovatia M."/>
            <person name="Cooper J."/>
            <person name="Damon W."/>
            <person name="Desjardin D."/>
            <person name="Finy P."/>
            <person name="Geml J."/>
            <person name="Haridas S."/>
            <person name="Hughes K."/>
            <person name="Justo A."/>
            <person name="Karasinski D."/>
            <person name="Kautmanova I."/>
            <person name="Kiss B."/>
            <person name="Kocsube S."/>
            <person name="Kotiranta H."/>
            <person name="LaButti K.M."/>
            <person name="Lechner B.E."/>
            <person name="Liimatainen K."/>
            <person name="Lipzen A."/>
            <person name="Lukacs Z."/>
            <person name="Mihaltcheva S."/>
            <person name="Morgado L.N."/>
            <person name="Niskanen T."/>
            <person name="Noordeloos M.E."/>
            <person name="Ohm R.A."/>
            <person name="Ortiz-Santana B."/>
            <person name="Ovrebo C."/>
            <person name="Racz N."/>
            <person name="Riley R."/>
            <person name="Savchenko A."/>
            <person name="Shiryaev A."/>
            <person name="Soop K."/>
            <person name="Spirin V."/>
            <person name="Szebenyi C."/>
            <person name="Tomsovsky M."/>
            <person name="Tulloss R.E."/>
            <person name="Uehling J."/>
            <person name="Grigoriev I.V."/>
            <person name="Vagvolgyi C."/>
            <person name="Papp T."/>
            <person name="Martin F.M."/>
            <person name="Miettinen O."/>
            <person name="Hibbett D.S."/>
            <person name="Nagy L.G."/>
        </authorList>
    </citation>
    <scope>NUCLEOTIDE SEQUENCE [LARGE SCALE GENOMIC DNA]</scope>
    <source>
        <strain evidence="1 2">FP101781</strain>
    </source>
</reference>
<keyword evidence="2" id="KW-1185">Reference proteome</keyword>
<organism evidence="1 2">
    <name type="scientific">Coprinellus micaceus</name>
    <name type="common">Glistening ink-cap mushroom</name>
    <name type="synonym">Coprinus micaceus</name>
    <dbReference type="NCBI Taxonomy" id="71717"/>
    <lineage>
        <taxon>Eukaryota</taxon>
        <taxon>Fungi</taxon>
        <taxon>Dikarya</taxon>
        <taxon>Basidiomycota</taxon>
        <taxon>Agaricomycotina</taxon>
        <taxon>Agaricomycetes</taxon>
        <taxon>Agaricomycetidae</taxon>
        <taxon>Agaricales</taxon>
        <taxon>Agaricineae</taxon>
        <taxon>Psathyrellaceae</taxon>
        <taxon>Coprinellus</taxon>
    </lineage>
</organism>
<proteinExistence type="predicted"/>
<dbReference type="EMBL" id="QPFP01000067">
    <property type="protein sequence ID" value="TEB24363.1"/>
    <property type="molecule type" value="Genomic_DNA"/>
</dbReference>
<dbReference type="Proteomes" id="UP000298030">
    <property type="component" value="Unassembled WGS sequence"/>
</dbReference>